<sequence>MECSDLIRQVIYLGIPIASVDSKESWALTLTHAGLAEYSCLKCLVSNCEQHKLVSKFKLCLKLRSTKSAPEKTLQQNELHTILSISINFFWSLTHSDPYLAISYDKLHADDLGKFSKHLWPLLLSVLEELNAKGQLTLNMHKVERWPNLKHFSNVITVDYADGAQVSAEHGKNFDFLKQHLVTHAIQDIEQKGTLNNYNTYTYVKTNCKNTEPQVCQ</sequence>
<dbReference type="RefSeq" id="XP_041230131.1">
    <property type="nucleotide sequence ID" value="XM_041364084.1"/>
</dbReference>
<name>A0AAD4HQ75_9AGAM</name>
<dbReference type="Proteomes" id="UP001195769">
    <property type="component" value="Unassembled WGS sequence"/>
</dbReference>
<proteinExistence type="predicted"/>
<gene>
    <name evidence="1" type="ORF">F5891DRAFT_1126375</name>
</gene>
<organism evidence="1 2">
    <name type="scientific">Suillus fuscotomentosus</name>
    <dbReference type="NCBI Taxonomy" id="1912939"/>
    <lineage>
        <taxon>Eukaryota</taxon>
        <taxon>Fungi</taxon>
        <taxon>Dikarya</taxon>
        <taxon>Basidiomycota</taxon>
        <taxon>Agaricomycotina</taxon>
        <taxon>Agaricomycetes</taxon>
        <taxon>Agaricomycetidae</taxon>
        <taxon>Boletales</taxon>
        <taxon>Suillineae</taxon>
        <taxon>Suillaceae</taxon>
        <taxon>Suillus</taxon>
    </lineage>
</organism>
<dbReference type="AlphaFoldDB" id="A0AAD4HQ75"/>
<keyword evidence="2" id="KW-1185">Reference proteome</keyword>
<reference evidence="1" key="1">
    <citation type="journal article" date="2020" name="New Phytol.">
        <title>Comparative genomics reveals dynamic genome evolution in host specialist ectomycorrhizal fungi.</title>
        <authorList>
            <person name="Lofgren L.A."/>
            <person name="Nguyen N.H."/>
            <person name="Vilgalys R."/>
            <person name="Ruytinx J."/>
            <person name="Liao H.L."/>
            <person name="Branco S."/>
            <person name="Kuo A."/>
            <person name="LaButti K."/>
            <person name="Lipzen A."/>
            <person name="Andreopoulos W."/>
            <person name="Pangilinan J."/>
            <person name="Riley R."/>
            <person name="Hundley H."/>
            <person name="Na H."/>
            <person name="Barry K."/>
            <person name="Grigoriev I.V."/>
            <person name="Stajich J.E."/>
            <person name="Kennedy P.G."/>
        </authorList>
    </citation>
    <scope>NUCLEOTIDE SEQUENCE</scope>
    <source>
        <strain evidence="1">FC203</strain>
    </source>
</reference>
<evidence type="ECO:0000313" key="1">
    <source>
        <dbReference type="EMBL" id="KAG1904556.1"/>
    </source>
</evidence>
<evidence type="ECO:0000313" key="2">
    <source>
        <dbReference type="Proteomes" id="UP001195769"/>
    </source>
</evidence>
<comment type="caution">
    <text evidence="1">The sequence shown here is derived from an EMBL/GenBank/DDBJ whole genome shotgun (WGS) entry which is preliminary data.</text>
</comment>
<protein>
    <submittedName>
        <fullName evidence="1">Uncharacterized protein</fullName>
    </submittedName>
</protein>
<dbReference type="EMBL" id="JABBWK010000009">
    <property type="protein sequence ID" value="KAG1904556.1"/>
    <property type="molecule type" value="Genomic_DNA"/>
</dbReference>
<dbReference type="GeneID" id="64658382"/>
<accession>A0AAD4HQ75</accession>